<evidence type="ECO:0000256" key="6">
    <source>
        <dbReference type="SAM" id="Phobius"/>
    </source>
</evidence>
<keyword evidence="5 6" id="KW-0472">Membrane</keyword>
<proteinExistence type="predicted"/>
<dbReference type="PANTHER" id="PTHR23513">
    <property type="entry name" value="INTEGRAL MEMBRANE EFFLUX PROTEIN-RELATED"/>
    <property type="match status" value="1"/>
</dbReference>
<dbReference type="PANTHER" id="PTHR23513:SF6">
    <property type="entry name" value="MAJOR FACILITATOR SUPERFAMILY ASSOCIATED DOMAIN-CONTAINING PROTEIN"/>
    <property type="match status" value="1"/>
</dbReference>
<organism evidence="7 8">
    <name type="scientific">Lactococcus lactis subsp. lactis</name>
    <name type="common">Streptococcus lactis</name>
    <dbReference type="NCBI Taxonomy" id="1360"/>
    <lineage>
        <taxon>Bacteria</taxon>
        <taxon>Bacillati</taxon>
        <taxon>Bacillota</taxon>
        <taxon>Bacilli</taxon>
        <taxon>Lactobacillales</taxon>
        <taxon>Streptococcaceae</taxon>
        <taxon>Lactococcus</taxon>
    </lineage>
</organism>
<feature type="transmembrane region" description="Helical" evidence="6">
    <location>
        <begin position="141"/>
        <end position="166"/>
    </location>
</feature>
<feature type="transmembrane region" description="Helical" evidence="6">
    <location>
        <begin position="43"/>
        <end position="65"/>
    </location>
</feature>
<keyword evidence="2" id="KW-1003">Cell membrane</keyword>
<feature type="transmembrane region" description="Helical" evidence="6">
    <location>
        <begin position="172"/>
        <end position="193"/>
    </location>
</feature>
<feature type="transmembrane region" description="Helical" evidence="6">
    <location>
        <begin position="347"/>
        <end position="370"/>
    </location>
</feature>
<evidence type="ECO:0000256" key="4">
    <source>
        <dbReference type="ARBA" id="ARBA00022989"/>
    </source>
</evidence>
<evidence type="ECO:0000256" key="5">
    <source>
        <dbReference type="ARBA" id="ARBA00023136"/>
    </source>
</evidence>
<dbReference type="EMBL" id="CP090823">
    <property type="protein sequence ID" value="ARD95099.1"/>
    <property type="molecule type" value="Genomic_DNA"/>
</dbReference>
<dbReference type="SUPFAM" id="SSF103473">
    <property type="entry name" value="MFS general substrate transporter"/>
    <property type="match status" value="1"/>
</dbReference>
<evidence type="ECO:0000256" key="3">
    <source>
        <dbReference type="ARBA" id="ARBA00022692"/>
    </source>
</evidence>
<dbReference type="InterPro" id="IPR036259">
    <property type="entry name" value="MFS_trans_sf"/>
</dbReference>
<accession>A0AAC9QYR0</accession>
<dbReference type="Proteomes" id="UP001055586">
    <property type="component" value="Chromosome"/>
</dbReference>
<dbReference type="RefSeq" id="WP_081172095.1">
    <property type="nucleotide sequence ID" value="NZ_CP015896.1"/>
</dbReference>
<feature type="transmembrane region" description="Helical" evidence="6">
    <location>
        <begin position="317"/>
        <end position="335"/>
    </location>
</feature>
<evidence type="ECO:0000313" key="7">
    <source>
        <dbReference type="EMBL" id="ARD95099.1"/>
    </source>
</evidence>
<protein>
    <recommendedName>
        <fullName evidence="9">MFS transporter</fullName>
    </recommendedName>
</protein>
<dbReference type="GO" id="GO:0005886">
    <property type="term" value="C:plasma membrane"/>
    <property type="evidence" value="ECO:0007669"/>
    <property type="project" value="UniProtKB-SubCell"/>
</dbReference>
<feature type="transmembrane region" description="Helical" evidence="6">
    <location>
        <begin position="228"/>
        <end position="247"/>
    </location>
</feature>
<comment type="subcellular location">
    <subcellularLocation>
        <location evidence="1">Cell membrane</location>
        <topology evidence="1">Multi-pass membrane protein</topology>
    </subcellularLocation>
</comment>
<keyword evidence="3 6" id="KW-0812">Transmembrane</keyword>
<sequence>MKILLYNKNFRNLTLIDLFSSIGDVFFYLALINYAETFSNSGFYITLISIFVSIPSIFSFFLGILSDNVSKKINAEIISLFLRFINYLIIAVIIWKINTNTAILVILFIFLFSEGLGIFEDGLRFPVLKTVLPDSNLEQEYAFGFSAALFEMVSLTSKFLGGLLIILLNYNYILFSLLNSLTFLFGAICLIRIKKNLPVKIFNTPKGKSLDIKSIKNLWISITIKKEILFMLIVNSIISILPTLAIIKVSDTPIWGISFTITSTFIILIEGIGVISGSLLSGKILLNFKLENLYVISLLVVVLFSFLGIFYFPIFLIGIFFTNLLLGLVFPKFEVKIINESDINNATIIGMTNTAITIFIPLIIFCFSWILHNFGIDLTLAILSFISIILCLLIKNFSKIKG</sequence>
<evidence type="ECO:0000256" key="2">
    <source>
        <dbReference type="ARBA" id="ARBA00022475"/>
    </source>
</evidence>
<reference evidence="7" key="1">
    <citation type="submission" date="2023-09" db="EMBL/GenBank/DDBJ databases">
        <title>Complete Genomes and Methylome analysis of Lactococcus lactis subs lactis strains.</title>
        <authorList>
            <person name="Fomenkov A."/>
            <person name="McDonnell B."/>
            <person name="Sun L."/>
            <person name="Van Sinderen D."/>
            <person name="Roberts R.J."/>
        </authorList>
    </citation>
    <scope>NUCLEOTIDE SEQUENCE</scope>
    <source>
        <strain evidence="7">229</strain>
    </source>
</reference>
<evidence type="ECO:0000313" key="8">
    <source>
        <dbReference type="Proteomes" id="UP001055586"/>
    </source>
</evidence>
<feature type="transmembrane region" description="Helical" evidence="6">
    <location>
        <begin position="253"/>
        <end position="280"/>
    </location>
</feature>
<name>A0AAC9QYR0_LACLL</name>
<feature type="transmembrane region" description="Helical" evidence="6">
    <location>
        <begin position="101"/>
        <end position="120"/>
    </location>
</feature>
<dbReference type="AlphaFoldDB" id="A0AAC9QYR0"/>
<feature type="transmembrane region" description="Helical" evidence="6">
    <location>
        <begin position="12"/>
        <end position="31"/>
    </location>
</feature>
<dbReference type="Gene3D" id="1.20.1250.20">
    <property type="entry name" value="MFS general substrate transporter like domains"/>
    <property type="match status" value="1"/>
</dbReference>
<keyword evidence="4 6" id="KW-1133">Transmembrane helix</keyword>
<gene>
    <name evidence="7" type="ORF">LL229_0207</name>
</gene>
<feature type="transmembrane region" description="Helical" evidence="6">
    <location>
        <begin position="77"/>
        <end position="95"/>
    </location>
</feature>
<evidence type="ECO:0000256" key="1">
    <source>
        <dbReference type="ARBA" id="ARBA00004651"/>
    </source>
</evidence>
<evidence type="ECO:0008006" key="9">
    <source>
        <dbReference type="Google" id="ProtNLM"/>
    </source>
</evidence>
<feature type="transmembrane region" description="Helical" evidence="6">
    <location>
        <begin position="376"/>
        <end position="394"/>
    </location>
</feature>